<reference evidence="3" key="1">
    <citation type="submission" date="2018-12" db="EMBL/GenBank/DDBJ databases">
        <title>Tengunoibacter tsumagoiensis gen. nov., sp. nov., Dictyobacter kobayashii sp. nov., D. alpinus sp. nov., and D. joshuensis sp. nov. and description of Dictyobacteraceae fam. nov. within the order Ktedonobacterales isolated from Tengu-no-mugimeshi.</title>
        <authorList>
            <person name="Wang C.M."/>
            <person name="Zheng Y."/>
            <person name="Sakai Y."/>
            <person name="Toyoda A."/>
            <person name="Minakuchi Y."/>
            <person name="Abe K."/>
            <person name="Yokota A."/>
            <person name="Yabe S."/>
        </authorList>
    </citation>
    <scope>NUCLEOTIDE SEQUENCE [LARGE SCALE GENOMIC DNA]</scope>
    <source>
        <strain evidence="3">Uno11</strain>
    </source>
</reference>
<dbReference type="Proteomes" id="UP000287188">
    <property type="component" value="Unassembled WGS sequence"/>
</dbReference>
<comment type="caution">
    <text evidence="2">The sequence shown here is derived from an EMBL/GenBank/DDBJ whole genome shotgun (WGS) entry which is preliminary data.</text>
</comment>
<accession>A0A402AIT9</accession>
<dbReference type="RefSeq" id="WP_126550646.1">
    <property type="nucleotide sequence ID" value="NZ_BIFS01000001.1"/>
</dbReference>
<evidence type="ECO:0000313" key="3">
    <source>
        <dbReference type="Proteomes" id="UP000287188"/>
    </source>
</evidence>
<evidence type="ECO:0000256" key="1">
    <source>
        <dbReference type="SAM" id="Coils"/>
    </source>
</evidence>
<keyword evidence="1" id="KW-0175">Coiled coil</keyword>
<sequence length="252" mass="28732">MSTKATKPQEPQPETQNALADLEREQTHIRAHMDEQRTRCSVLQQQFASKLSAQRLMSKERTPLLIAATAAQEAVRTAQEALSRHLNTATESVYADTLFDAEQRQSTAQSELAAFDKQHEDIDAAHLQQDRDAIQELEQSIAQAAEHLRMLSAQIEQATEQQLGSSMQRVLMAYQDLYTTLEREGPAMARMRTHDPVLFHRLMPDLTIDMDQLWSLMSPHIDHPEDFRPFLKERQAVMSDYLAKLASHESLV</sequence>
<dbReference type="AlphaFoldDB" id="A0A402AIT9"/>
<evidence type="ECO:0000313" key="2">
    <source>
        <dbReference type="EMBL" id="GCE18970.1"/>
    </source>
</evidence>
<dbReference type="OrthoDB" id="9827287at2"/>
<name>A0A402AIT9_9CHLR</name>
<proteinExistence type="predicted"/>
<keyword evidence="3" id="KW-1185">Reference proteome</keyword>
<protein>
    <submittedName>
        <fullName evidence="2">Uncharacterized protein</fullName>
    </submittedName>
</protein>
<gene>
    <name evidence="2" type="ORF">KDK_27700</name>
</gene>
<organism evidence="2 3">
    <name type="scientific">Dictyobacter kobayashii</name>
    <dbReference type="NCBI Taxonomy" id="2014872"/>
    <lineage>
        <taxon>Bacteria</taxon>
        <taxon>Bacillati</taxon>
        <taxon>Chloroflexota</taxon>
        <taxon>Ktedonobacteria</taxon>
        <taxon>Ktedonobacterales</taxon>
        <taxon>Dictyobacteraceae</taxon>
        <taxon>Dictyobacter</taxon>
    </lineage>
</organism>
<feature type="coiled-coil region" evidence="1">
    <location>
        <begin position="127"/>
        <end position="161"/>
    </location>
</feature>
<dbReference type="EMBL" id="BIFS01000001">
    <property type="protein sequence ID" value="GCE18970.1"/>
    <property type="molecule type" value="Genomic_DNA"/>
</dbReference>